<gene>
    <name evidence="1" type="ORF">IMCC3088_396</name>
</gene>
<dbReference type="EMBL" id="AEIG01000014">
    <property type="protein sequence ID" value="EGG30419.1"/>
    <property type="molecule type" value="Genomic_DNA"/>
</dbReference>
<name>F3KZJ0_9GAMM</name>
<reference evidence="1 2" key="1">
    <citation type="journal article" date="2011" name="J. Bacteriol.">
        <title>Genome sequence of strain IMCC3088, a proteorhodopsin-containing marine bacterium belonging to the OM60/NOR5 clade.</title>
        <authorList>
            <person name="Jang Y."/>
            <person name="Oh H.M."/>
            <person name="Kang I."/>
            <person name="Lee K."/>
            <person name="Yang S.J."/>
            <person name="Cho J.C."/>
        </authorList>
    </citation>
    <scope>NUCLEOTIDE SEQUENCE [LARGE SCALE GENOMIC DNA]</scope>
    <source>
        <strain evidence="1 2">IMCC3088</strain>
    </source>
</reference>
<evidence type="ECO:0000313" key="1">
    <source>
        <dbReference type="EMBL" id="EGG30419.1"/>
    </source>
</evidence>
<dbReference type="Proteomes" id="UP000005615">
    <property type="component" value="Unassembled WGS sequence"/>
</dbReference>
<proteinExistence type="predicted"/>
<accession>F3KZJ0</accession>
<protein>
    <submittedName>
        <fullName evidence="1">Uncharacterized protein</fullName>
    </submittedName>
</protein>
<keyword evidence="2" id="KW-1185">Reference proteome</keyword>
<evidence type="ECO:0000313" key="2">
    <source>
        <dbReference type="Proteomes" id="UP000005615"/>
    </source>
</evidence>
<organism evidence="1 2">
    <name type="scientific">Aequoribacter fuscus</name>
    <dbReference type="NCBI Taxonomy" id="2518989"/>
    <lineage>
        <taxon>Bacteria</taxon>
        <taxon>Pseudomonadati</taxon>
        <taxon>Pseudomonadota</taxon>
        <taxon>Gammaproteobacteria</taxon>
        <taxon>Cellvibrionales</taxon>
        <taxon>Halieaceae</taxon>
        <taxon>Aequoribacter</taxon>
    </lineage>
</organism>
<dbReference type="AlphaFoldDB" id="F3KZJ0"/>
<dbReference type="STRING" id="2518989.IMCC3088_396"/>
<comment type="caution">
    <text evidence="1">The sequence shown here is derived from an EMBL/GenBank/DDBJ whole genome shotgun (WGS) entry which is preliminary data.</text>
</comment>
<sequence>MLHKRVSVEFKQAFVDPVQAAALPSCEDKALDRIFTGNRVQIVVYTQ</sequence>